<dbReference type="GO" id="GO:0043123">
    <property type="term" value="P:positive regulation of canonical NF-kappaB signal transduction"/>
    <property type="evidence" value="ECO:0007669"/>
    <property type="project" value="TreeGrafter"/>
</dbReference>
<dbReference type="GO" id="GO:0008270">
    <property type="term" value="F:zinc ion binding"/>
    <property type="evidence" value="ECO:0007669"/>
    <property type="project" value="UniProtKB-KW"/>
</dbReference>
<reference evidence="11" key="1">
    <citation type="submission" date="2025-08" db="UniProtKB">
        <authorList>
            <consortium name="Ensembl"/>
        </authorList>
    </citation>
    <scope>IDENTIFICATION</scope>
</reference>
<evidence type="ECO:0000256" key="2">
    <source>
        <dbReference type="ARBA" id="ARBA00022490"/>
    </source>
</evidence>
<dbReference type="PROSITE" id="PS51801">
    <property type="entry name" value="ZF_CCHC_NOA"/>
    <property type="match status" value="1"/>
</dbReference>
<evidence type="ECO:0000313" key="12">
    <source>
        <dbReference type="Proteomes" id="UP000694401"/>
    </source>
</evidence>
<dbReference type="PANTHER" id="PTHR31882">
    <property type="entry name" value="TNFAIP3-INTERACTING PROTEIN COILED COIL FAMILY MEMBER"/>
    <property type="match status" value="1"/>
</dbReference>
<dbReference type="AlphaFoldDB" id="A0A8D2PHJ0"/>
<evidence type="ECO:0000256" key="8">
    <source>
        <dbReference type="SAM" id="Coils"/>
    </source>
</evidence>
<dbReference type="Proteomes" id="UP000694401">
    <property type="component" value="Unassembled WGS sequence"/>
</dbReference>
<evidence type="ECO:0000256" key="7">
    <source>
        <dbReference type="PROSITE-ProRule" id="PRU01142"/>
    </source>
</evidence>
<dbReference type="SUPFAM" id="SSF161270">
    <property type="entry name" value="PspA lactotransferrin-binding region"/>
    <property type="match status" value="1"/>
</dbReference>
<dbReference type="GO" id="GO:0071222">
    <property type="term" value="P:cellular response to lipopolysaccharide"/>
    <property type="evidence" value="ECO:0007669"/>
    <property type="project" value="TreeGrafter"/>
</dbReference>
<dbReference type="GO" id="GO:0006357">
    <property type="term" value="P:regulation of transcription by RNA polymerase II"/>
    <property type="evidence" value="ECO:0007669"/>
    <property type="project" value="TreeGrafter"/>
</dbReference>
<evidence type="ECO:0000313" key="11">
    <source>
        <dbReference type="Ensembl" id="ENSZLMP00000013324.1"/>
    </source>
</evidence>
<sequence length="420" mass="48771">MAARDPRFWRSSAADVSGISICCFLRVCKKQLVCLQSQDRCLPGAWSYRWLAPVTKQTSPFSKHLQRLQKLNQQLEEKNGEIQQMINQPPYEKEREILRLQKTLAEKEKAQATSDVLCRSLTDETHQLQRKLASTAEMCQHLAKCLEEKQRKEKGNSDDQIATERSNQVFLQLLCLLDNETSLQALICNLREENRMLKQKVAHVEDLNAKWQKYDASRDEYVKRLHLQLKEMKSQLENSDLMHKEIFRLNKLLEEKMNECVKTKRELEDVKKASEGDNERIQMLEQQVLVYKDDFTSERSDRERAQSKIQELQAEIACLQHQLARRQDSRDTSSHFRVHTGNQNHLYVQTNVEHLRGSSPGQTGTRRTNSQSEQASPPGDNGNLGSEGRAQGELRCPHCMRFFNDELSDEFLKHVAECCQ</sequence>
<evidence type="ECO:0000256" key="1">
    <source>
        <dbReference type="ARBA" id="ARBA00004496"/>
    </source>
</evidence>
<dbReference type="GO" id="GO:0070530">
    <property type="term" value="F:K63-linked polyubiquitin modification-dependent protein binding"/>
    <property type="evidence" value="ECO:0007669"/>
    <property type="project" value="InterPro"/>
</dbReference>
<keyword evidence="5" id="KW-0862">Zinc</keyword>
<dbReference type="InterPro" id="IPR034735">
    <property type="entry name" value="NEMO_ZF"/>
</dbReference>
<dbReference type="GO" id="GO:0006954">
    <property type="term" value="P:inflammatory response"/>
    <property type="evidence" value="ECO:0007669"/>
    <property type="project" value="UniProtKB-KW"/>
</dbReference>
<keyword evidence="2" id="KW-0963">Cytoplasm</keyword>
<keyword evidence="6 8" id="KW-0175">Coiled coil</keyword>
<feature type="coiled-coil region" evidence="8">
    <location>
        <begin position="250"/>
        <end position="329"/>
    </location>
</feature>
<reference evidence="11" key="2">
    <citation type="submission" date="2025-09" db="UniProtKB">
        <authorList>
            <consortium name="Ensembl"/>
        </authorList>
    </citation>
    <scope>IDENTIFICATION</scope>
</reference>
<proteinExistence type="predicted"/>
<feature type="compositionally biased region" description="Polar residues" evidence="9">
    <location>
        <begin position="359"/>
        <end position="375"/>
    </location>
</feature>
<dbReference type="Ensembl" id="ENSZLMT00000013689.1">
    <property type="protein sequence ID" value="ENSZLMP00000013324.1"/>
    <property type="gene ID" value="ENSZLMG00000009289.1"/>
</dbReference>
<protein>
    <submittedName>
        <fullName evidence="11">TNFAIP3 interacting protein 2</fullName>
    </submittedName>
</protein>
<evidence type="ECO:0000256" key="5">
    <source>
        <dbReference type="ARBA" id="ARBA00022833"/>
    </source>
</evidence>
<keyword evidence="12" id="KW-1185">Reference proteome</keyword>
<evidence type="ECO:0000259" key="10">
    <source>
        <dbReference type="PROSITE" id="PS51801"/>
    </source>
</evidence>
<keyword evidence="3" id="KW-0479">Metal-binding</keyword>
<dbReference type="GO" id="GO:0005737">
    <property type="term" value="C:cytoplasm"/>
    <property type="evidence" value="ECO:0007669"/>
    <property type="project" value="UniProtKB-SubCell"/>
</dbReference>
<organism evidence="11 12">
    <name type="scientific">Zosterops lateralis melanops</name>
    <dbReference type="NCBI Taxonomy" id="1220523"/>
    <lineage>
        <taxon>Eukaryota</taxon>
        <taxon>Metazoa</taxon>
        <taxon>Chordata</taxon>
        <taxon>Craniata</taxon>
        <taxon>Vertebrata</taxon>
        <taxon>Euteleostomi</taxon>
        <taxon>Archelosauria</taxon>
        <taxon>Archosauria</taxon>
        <taxon>Dinosauria</taxon>
        <taxon>Saurischia</taxon>
        <taxon>Theropoda</taxon>
        <taxon>Coelurosauria</taxon>
        <taxon>Aves</taxon>
        <taxon>Neognathae</taxon>
        <taxon>Neoaves</taxon>
        <taxon>Telluraves</taxon>
        <taxon>Australaves</taxon>
        <taxon>Passeriformes</taxon>
        <taxon>Sylvioidea</taxon>
        <taxon>Zosteropidae</taxon>
        <taxon>Zosterops</taxon>
    </lineage>
</organism>
<dbReference type="Pfam" id="PF12180">
    <property type="entry name" value="EABR"/>
    <property type="match status" value="1"/>
</dbReference>
<evidence type="ECO:0000256" key="4">
    <source>
        <dbReference type="ARBA" id="ARBA00022771"/>
    </source>
</evidence>
<dbReference type="GO" id="GO:0034138">
    <property type="term" value="P:toll-like receptor 3 signaling pathway"/>
    <property type="evidence" value="ECO:0007669"/>
    <property type="project" value="TreeGrafter"/>
</dbReference>
<evidence type="ECO:0000256" key="6">
    <source>
        <dbReference type="ARBA" id="ARBA00023054"/>
    </source>
</evidence>
<feature type="domain" description="CCHC NOA-type" evidence="10">
    <location>
        <begin position="388"/>
        <end position="420"/>
    </location>
</feature>
<feature type="coiled-coil region" evidence="8">
    <location>
        <begin position="61"/>
        <end position="88"/>
    </location>
</feature>
<dbReference type="Gene3D" id="1.20.5.990">
    <property type="entry name" value="Nemo cc2-lz domain - 1d5 darpin complex"/>
    <property type="match status" value="1"/>
</dbReference>
<comment type="subcellular location">
    <subcellularLocation>
        <location evidence="1">Cytoplasm</location>
    </subcellularLocation>
</comment>
<feature type="region of interest" description="Disordered" evidence="9">
    <location>
        <begin position="355"/>
        <end position="389"/>
    </location>
</feature>
<evidence type="ECO:0000256" key="9">
    <source>
        <dbReference type="SAM" id="MobiDB-lite"/>
    </source>
</evidence>
<keyword evidence="4 7" id="KW-0863">Zinc-finger</keyword>
<name>A0A8D2PHJ0_ZOSLA</name>
<dbReference type="GO" id="GO:0006915">
    <property type="term" value="P:apoptotic process"/>
    <property type="evidence" value="ECO:0007669"/>
    <property type="project" value="UniProtKB-KW"/>
</dbReference>
<dbReference type="PANTHER" id="PTHR31882:SF6">
    <property type="entry name" value="TNFAIP3-INTERACTING PROTEIN 2"/>
    <property type="match status" value="1"/>
</dbReference>
<evidence type="ECO:0000256" key="3">
    <source>
        <dbReference type="ARBA" id="ARBA00022723"/>
    </source>
</evidence>
<dbReference type="GO" id="GO:0034134">
    <property type="term" value="P:toll-like receptor 2 signaling pathway"/>
    <property type="evidence" value="ECO:0007669"/>
    <property type="project" value="TreeGrafter"/>
</dbReference>
<accession>A0A8D2PHJ0</accession>
<dbReference type="InterPro" id="IPR022008">
    <property type="entry name" value="EABR"/>
</dbReference>